<keyword evidence="1" id="KW-1133">Transmembrane helix</keyword>
<dbReference type="RefSeq" id="WP_183947156.1">
    <property type="nucleotide sequence ID" value="NZ_JACHHX010000002.1"/>
</dbReference>
<organism evidence="3 4">
    <name type="scientific">Rehaibacterium terrae</name>
    <dbReference type="NCBI Taxonomy" id="1341696"/>
    <lineage>
        <taxon>Bacteria</taxon>
        <taxon>Pseudomonadati</taxon>
        <taxon>Pseudomonadota</taxon>
        <taxon>Gammaproteobacteria</taxon>
        <taxon>Lysobacterales</taxon>
        <taxon>Lysobacteraceae</taxon>
        <taxon>Rehaibacterium</taxon>
    </lineage>
</organism>
<sequence>MRVVKALAGVIAALVVLFFAVGWLLPDRVVVERGIHVARPPAEVHAVLDGFGRFNEWSPWAELDPQARYEFSGPPTGVGATLRWSGNDAVGSGRQRIVESVAGERVVTALEFDGQGEATARFLLSPRDGGTDVLWRFEADFGGSIAGRWFGLFLDRLIGADYERGLARLKALLESGSGSASSAMVDGEEIDFVPLRLLYASGTAPVDDIHAIAEALAARYGEITALMQAQGVRQVGAPLTITHAVEDGVWRFDAAIPVDRNDIALAGEVRAGMSPGGRALRFVHVGPYERLHAYWQGAMDWTAGHGYRQRGPVIAQYLSDPGEMPPEALVTHLVVPIE</sequence>
<dbReference type="SUPFAM" id="SSF55961">
    <property type="entry name" value="Bet v1-like"/>
    <property type="match status" value="1"/>
</dbReference>
<dbReference type="EMBL" id="JACHHX010000002">
    <property type="protein sequence ID" value="MBB5014583.1"/>
    <property type="molecule type" value="Genomic_DNA"/>
</dbReference>
<dbReference type="InterPro" id="IPR010499">
    <property type="entry name" value="AraC_E-bd"/>
</dbReference>
<protein>
    <submittedName>
        <fullName evidence="3">Effector-binding domain-containing protein/carbon monoxide dehydrogenase subunit G</fullName>
    </submittedName>
</protein>
<keyword evidence="4" id="KW-1185">Reference proteome</keyword>
<proteinExistence type="predicted"/>
<evidence type="ECO:0000256" key="1">
    <source>
        <dbReference type="SAM" id="Phobius"/>
    </source>
</evidence>
<evidence type="ECO:0000313" key="4">
    <source>
        <dbReference type="Proteomes" id="UP000519004"/>
    </source>
</evidence>
<keyword evidence="1" id="KW-0472">Membrane</keyword>
<dbReference type="Gene3D" id="3.30.530.20">
    <property type="match status" value="1"/>
</dbReference>
<dbReference type="SUPFAM" id="SSF55136">
    <property type="entry name" value="Probable bacterial effector-binding domain"/>
    <property type="match status" value="1"/>
</dbReference>
<reference evidence="3 4" key="1">
    <citation type="submission" date="2020-08" db="EMBL/GenBank/DDBJ databases">
        <title>Genomic Encyclopedia of Type Strains, Phase IV (KMG-IV): sequencing the most valuable type-strain genomes for metagenomic binning, comparative biology and taxonomic classification.</title>
        <authorList>
            <person name="Goeker M."/>
        </authorList>
    </citation>
    <scope>NUCLEOTIDE SEQUENCE [LARGE SCALE GENOMIC DNA]</scope>
    <source>
        <strain evidence="3 4">DSM 25897</strain>
    </source>
</reference>
<dbReference type="Pfam" id="PF10604">
    <property type="entry name" value="Polyketide_cyc2"/>
    <property type="match status" value="1"/>
</dbReference>
<dbReference type="Pfam" id="PF06445">
    <property type="entry name" value="GyrI-like"/>
    <property type="match status" value="1"/>
</dbReference>
<accession>A0A7W7V7E9</accession>
<dbReference type="AlphaFoldDB" id="A0A7W7V7E9"/>
<feature type="domain" description="AraC effector-binding" evidence="2">
    <location>
        <begin position="188"/>
        <end position="338"/>
    </location>
</feature>
<feature type="transmembrane region" description="Helical" evidence="1">
    <location>
        <begin position="6"/>
        <end position="25"/>
    </location>
</feature>
<evidence type="ECO:0000259" key="2">
    <source>
        <dbReference type="SMART" id="SM00871"/>
    </source>
</evidence>
<dbReference type="Gene3D" id="3.20.80.10">
    <property type="entry name" value="Regulatory factor, effector binding domain"/>
    <property type="match status" value="1"/>
</dbReference>
<keyword evidence="1" id="KW-0812">Transmembrane</keyword>
<name>A0A7W7V7E9_9GAMM</name>
<dbReference type="InterPro" id="IPR019587">
    <property type="entry name" value="Polyketide_cyclase/dehydratase"/>
</dbReference>
<dbReference type="CDD" id="cd07818">
    <property type="entry name" value="SRPBCC_1"/>
    <property type="match status" value="1"/>
</dbReference>
<dbReference type="Proteomes" id="UP000519004">
    <property type="component" value="Unassembled WGS sequence"/>
</dbReference>
<dbReference type="SMART" id="SM00871">
    <property type="entry name" value="AraC_E_bind"/>
    <property type="match status" value="1"/>
</dbReference>
<comment type="caution">
    <text evidence="3">The sequence shown here is derived from an EMBL/GenBank/DDBJ whole genome shotgun (WGS) entry which is preliminary data.</text>
</comment>
<dbReference type="InterPro" id="IPR011256">
    <property type="entry name" value="Reg_factor_effector_dom_sf"/>
</dbReference>
<gene>
    <name evidence="3" type="ORF">HNQ58_000457</name>
</gene>
<evidence type="ECO:0000313" key="3">
    <source>
        <dbReference type="EMBL" id="MBB5014583.1"/>
    </source>
</evidence>
<dbReference type="InterPro" id="IPR029442">
    <property type="entry name" value="GyrI-like"/>
</dbReference>
<dbReference type="InterPro" id="IPR023393">
    <property type="entry name" value="START-like_dom_sf"/>
</dbReference>